<keyword evidence="5" id="KW-1185">Reference proteome</keyword>
<reference evidence="5" key="1">
    <citation type="journal article" date="2019" name="Int. J. Syst. Evol. Microbiol.">
        <title>The Global Catalogue of Microorganisms (GCM) 10K type strain sequencing project: providing services to taxonomists for standard genome sequencing and annotation.</title>
        <authorList>
            <consortium name="The Broad Institute Genomics Platform"/>
            <consortium name="The Broad Institute Genome Sequencing Center for Infectious Disease"/>
            <person name="Wu L."/>
            <person name="Ma J."/>
        </authorList>
    </citation>
    <scope>NUCLEOTIDE SEQUENCE [LARGE SCALE GENOMIC DNA]</scope>
    <source>
        <strain evidence="5">CGMCC 1.12702</strain>
    </source>
</reference>
<dbReference type="InterPro" id="IPR000674">
    <property type="entry name" value="Ald_Oxase/Xan_DH_a/b"/>
</dbReference>
<keyword evidence="2" id="KW-0812">Transmembrane</keyword>
<dbReference type="PIRSF" id="PIRSF036389">
    <property type="entry name" value="IOR_B"/>
    <property type="match status" value="1"/>
</dbReference>
<evidence type="ECO:0000259" key="3">
    <source>
        <dbReference type="PROSITE" id="PS50059"/>
    </source>
</evidence>
<evidence type="ECO:0000256" key="1">
    <source>
        <dbReference type="PROSITE-ProRule" id="PRU00277"/>
    </source>
</evidence>
<gene>
    <name evidence="4" type="ORF">ACFSGX_15800</name>
</gene>
<dbReference type="InterPro" id="IPR001179">
    <property type="entry name" value="PPIase_FKBP_dom"/>
</dbReference>
<dbReference type="SUPFAM" id="SSF56003">
    <property type="entry name" value="Molybdenum cofactor-binding domain"/>
    <property type="match status" value="2"/>
</dbReference>
<dbReference type="RefSeq" id="WP_380931290.1">
    <property type="nucleotide sequence ID" value="NZ_JBHUGS010000005.1"/>
</dbReference>
<dbReference type="Gene3D" id="3.30.365.10">
    <property type="entry name" value="Aldehyde oxidase/xanthine dehydrogenase, molybdopterin binding domain"/>
    <property type="match status" value="4"/>
</dbReference>
<dbReference type="InterPro" id="IPR037165">
    <property type="entry name" value="AldOxase/xan_DH_Mopterin-bd_sf"/>
</dbReference>
<evidence type="ECO:0000256" key="2">
    <source>
        <dbReference type="SAM" id="Phobius"/>
    </source>
</evidence>
<organism evidence="4 5">
    <name type="scientific">Sphingomonas arantia</name>
    <dbReference type="NCBI Taxonomy" id="1460676"/>
    <lineage>
        <taxon>Bacteria</taxon>
        <taxon>Pseudomonadati</taxon>
        <taxon>Pseudomonadota</taxon>
        <taxon>Alphaproteobacteria</taxon>
        <taxon>Sphingomonadales</taxon>
        <taxon>Sphingomonadaceae</taxon>
        <taxon>Sphingomonas</taxon>
    </lineage>
</organism>
<dbReference type="PROSITE" id="PS50059">
    <property type="entry name" value="FKBP_PPIASE"/>
    <property type="match status" value="1"/>
</dbReference>
<dbReference type="Pfam" id="PF20256">
    <property type="entry name" value="MoCoBD_2"/>
    <property type="match status" value="2"/>
</dbReference>
<keyword evidence="2" id="KW-0472">Membrane</keyword>
<dbReference type="PANTHER" id="PTHR47495">
    <property type="entry name" value="ALDEHYDE DEHYDROGENASE"/>
    <property type="match status" value="1"/>
</dbReference>
<sequence>MDDRISRRNLLVTGGIGAGLLIGWGLWPRSYRHNLVAAPGETIFDGFVKIGEDGHVAVVVPQAEMGQGVWTALPQILADELGADWRTVSVEPAPINPIYANDFVMDEAARDAAPHALAGVAGTVGRELARRSAFQLTGGSSSVRGFEARYRAAGAGARILLCMAAARRWGIDWQACDTKDGFVARGDDRLRFAELAAEAAGLTLPRTLTLRTPGAGGLSGRSVPRLDLPAKVDGSIRYAGDVRLPGMLYASVRGAPAGGAQLRGVTLAAGERVPGVKAVIQNAHWVAVVATNWWAANRGLDAVDPQFGSDGPVPDGASVDRALSAALASGEGERIAAVGDLAEVFTGANLLTAEFAVPFAAHAPMETLTATARVTGDQLEVWMPTQALTASRDAVAQATGFSAVNVVIYPMPIGGGFGRKVDNDAAVQAALIAIEVKRPVQLVWSREEETMRSRNRPPARAFLAARLGAGGTIRGWQVRIAAPSSGREVAARITPRLAGGRQGAEPAAVGGAVPPYAIPVLAVDHLPVAVGIETGMWRSVAHSYTAFFTESFIDMLALQAGADPFSYRIAMLGGQPRLARCLSTATARGGWEGGGAGSGQGIAIHSSFGSHVAMVAQVAVEGGRVRVDRITAVVDAGRLIHPNTVRGQIEGGIVWGLAAALGGAVDYVAGVPEQRNFDGLALPLLATTPEIVVELIASGAAPGGVGEIAVPPVAPAIANALATLGYRRRSLPLRV</sequence>
<comment type="caution">
    <text evidence="4">The sequence shown here is derived from an EMBL/GenBank/DDBJ whole genome shotgun (WGS) entry which is preliminary data.</text>
</comment>
<dbReference type="EMBL" id="JBHUGS010000005">
    <property type="protein sequence ID" value="MFD1952238.1"/>
    <property type="molecule type" value="Genomic_DNA"/>
</dbReference>
<dbReference type="PANTHER" id="PTHR47495:SF2">
    <property type="entry name" value="ALDEHYDE DEHYDROGENASE"/>
    <property type="match status" value="1"/>
</dbReference>
<evidence type="ECO:0000313" key="5">
    <source>
        <dbReference type="Proteomes" id="UP001597400"/>
    </source>
</evidence>
<dbReference type="InterPro" id="IPR046867">
    <property type="entry name" value="AldOxase/xan_DH_MoCoBD2"/>
</dbReference>
<dbReference type="Gene3D" id="3.90.1170.50">
    <property type="entry name" value="Aldehyde oxidase/xanthine dehydrogenase, a/b hammerhead"/>
    <property type="match status" value="1"/>
</dbReference>
<keyword evidence="2" id="KW-1133">Transmembrane helix</keyword>
<dbReference type="Pfam" id="PF02738">
    <property type="entry name" value="MoCoBD_1"/>
    <property type="match status" value="1"/>
</dbReference>
<feature type="transmembrane region" description="Helical" evidence="2">
    <location>
        <begin position="9"/>
        <end position="27"/>
    </location>
</feature>
<dbReference type="SMART" id="SM01008">
    <property type="entry name" value="Ald_Xan_dh_C"/>
    <property type="match status" value="1"/>
</dbReference>
<keyword evidence="1" id="KW-0697">Rotamase</keyword>
<dbReference type="InterPro" id="IPR008274">
    <property type="entry name" value="AldOxase/xan_DH_MoCoBD1"/>
</dbReference>
<name>A0ABW4U3Q8_9SPHN</name>
<dbReference type="EC" id="5.2.1.8" evidence="1"/>
<comment type="catalytic activity">
    <reaction evidence="1">
        <text>[protein]-peptidylproline (omega=180) = [protein]-peptidylproline (omega=0)</text>
        <dbReference type="Rhea" id="RHEA:16237"/>
        <dbReference type="Rhea" id="RHEA-COMP:10747"/>
        <dbReference type="Rhea" id="RHEA-COMP:10748"/>
        <dbReference type="ChEBI" id="CHEBI:83833"/>
        <dbReference type="ChEBI" id="CHEBI:83834"/>
        <dbReference type="EC" id="5.2.1.8"/>
    </reaction>
</comment>
<keyword evidence="1" id="KW-0413">Isomerase</keyword>
<proteinExistence type="predicted"/>
<accession>A0ABW4U3Q8</accession>
<protein>
    <recommendedName>
        <fullName evidence="1">peptidylprolyl isomerase</fullName>
        <ecNumber evidence="1">5.2.1.8</ecNumber>
    </recommendedName>
</protein>
<dbReference type="InterPro" id="IPR052516">
    <property type="entry name" value="N-heterocyclic_Hydroxylase"/>
</dbReference>
<feature type="domain" description="PPIase FKBP-type" evidence="3">
    <location>
        <begin position="429"/>
        <end position="529"/>
    </location>
</feature>
<dbReference type="InterPro" id="IPR012368">
    <property type="entry name" value="OxRdtase_Mopterin-bd_su_IorB"/>
</dbReference>
<dbReference type="Proteomes" id="UP001597400">
    <property type="component" value="Unassembled WGS sequence"/>
</dbReference>
<evidence type="ECO:0000313" key="4">
    <source>
        <dbReference type="EMBL" id="MFD1952238.1"/>
    </source>
</evidence>